<dbReference type="EMBL" id="BONC01000009">
    <property type="protein sequence ID" value="GIF55777.1"/>
    <property type="molecule type" value="Genomic_DNA"/>
</dbReference>
<comment type="caution">
    <text evidence="2">The sequence shown here is derived from an EMBL/GenBank/DDBJ whole genome shotgun (WGS) entry which is preliminary data.</text>
</comment>
<evidence type="ECO:0008006" key="4">
    <source>
        <dbReference type="Google" id="ProtNLM"/>
    </source>
</evidence>
<name>A0ABQ4BZ37_9ACTN</name>
<dbReference type="RefSeq" id="WP_203701576.1">
    <property type="nucleotide sequence ID" value="NZ_BAAALU010000010.1"/>
</dbReference>
<dbReference type="PROSITE" id="PS51257">
    <property type="entry name" value="PROKAR_LIPOPROTEIN"/>
    <property type="match status" value="1"/>
</dbReference>
<evidence type="ECO:0000313" key="3">
    <source>
        <dbReference type="Proteomes" id="UP000624325"/>
    </source>
</evidence>
<proteinExistence type="predicted"/>
<protein>
    <recommendedName>
        <fullName evidence="4">Lipoprotein</fullName>
    </recommendedName>
</protein>
<feature type="signal peptide" evidence="1">
    <location>
        <begin position="1"/>
        <end position="22"/>
    </location>
</feature>
<keyword evidence="1" id="KW-0732">Signal</keyword>
<sequence length="186" mass="19728">MADIARWLRIACAAILVATATAACDTQAQFAPSLPVAAGFRVDDGVLKLWTGTPCEGVIRVTLIFDSGTQKSTEQVWTAPKPGVLVERMDLLSTAGGSSPDTGGPLQVQKPLPADYDWTKAGSINFSVDGPKAFGARADVAQVLRESAEHPSGSYLFDQRGWMDASDVQRENTKTFLTVCTPDPAG</sequence>
<evidence type="ECO:0000313" key="2">
    <source>
        <dbReference type="EMBL" id="GIF55777.1"/>
    </source>
</evidence>
<gene>
    <name evidence="2" type="ORF">Air01nite_18720</name>
</gene>
<reference evidence="2 3" key="1">
    <citation type="submission" date="2021-01" db="EMBL/GenBank/DDBJ databases">
        <title>Whole genome shotgun sequence of Asanoa iriomotensis NBRC 100142.</title>
        <authorList>
            <person name="Komaki H."/>
            <person name="Tamura T."/>
        </authorList>
    </citation>
    <scope>NUCLEOTIDE SEQUENCE [LARGE SCALE GENOMIC DNA]</scope>
    <source>
        <strain evidence="2 3">NBRC 100142</strain>
    </source>
</reference>
<accession>A0ABQ4BZ37</accession>
<keyword evidence="3" id="KW-1185">Reference proteome</keyword>
<feature type="chain" id="PRO_5046180854" description="Lipoprotein" evidence="1">
    <location>
        <begin position="23"/>
        <end position="186"/>
    </location>
</feature>
<organism evidence="2 3">
    <name type="scientific">Asanoa iriomotensis</name>
    <dbReference type="NCBI Taxonomy" id="234613"/>
    <lineage>
        <taxon>Bacteria</taxon>
        <taxon>Bacillati</taxon>
        <taxon>Actinomycetota</taxon>
        <taxon>Actinomycetes</taxon>
        <taxon>Micromonosporales</taxon>
        <taxon>Micromonosporaceae</taxon>
        <taxon>Asanoa</taxon>
    </lineage>
</organism>
<evidence type="ECO:0000256" key="1">
    <source>
        <dbReference type="SAM" id="SignalP"/>
    </source>
</evidence>
<dbReference type="Proteomes" id="UP000624325">
    <property type="component" value="Unassembled WGS sequence"/>
</dbReference>